<sequence length="333" mass="37513">MEPPSSMELKVMSCNGINVFNFFQKLCTYVTVSIVSEDPKEKQKKRNHDKQKTPIDREGDGDPEWKHDIRFDLKQILSSALTSLDHMFVHFDILAEGFLGDKSVGQVVVPLKELILESHGGGATRFITYQVRGSDGKPNGTLNFSYKVVGNEISSTFQNDNNNQAIVYPPAQAVAPPPSISYPPIDNYPPSPPMFYPPPIEVQHQHHHHHNPSTSSEVFHTAPPTPASPNTPTVADMFPYPPPQQHQQPLYYHQPPPPAPAFPYGYGSGGFGYPHQPGYPMTTIGYPHPNPYPYVDRPYGDTWHRENQHGGRSPGGSWRRIRKLFGRLKKRFR</sequence>
<dbReference type="Proteomes" id="UP000316621">
    <property type="component" value="Chromosome 4"/>
</dbReference>
<evidence type="ECO:0000259" key="2">
    <source>
        <dbReference type="PROSITE" id="PS50004"/>
    </source>
</evidence>
<name>A0A4Y7JIQ9_PAPSO</name>
<dbReference type="PANTHER" id="PTHR32246">
    <property type="entry name" value="INGRESSION PROTEIN FIC1"/>
    <property type="match status" value="1"/>
</dbReference>
<evidence type="ECO:0000313" key="3">
    <source>
        <dbReference type="EMBL" id="RZC59555.1"/>
    </source>
</evidence>
<dbReference type="Gene3D" id="2.60.40.150">
    <property type="entry name" value="C2 domain"/>
    <property type="match status" value="1"/>
</dbReference>
<dbReference type="Gramene" id="RZC59555">
    <property type="protein sequence ID" value="RZC59555"/>
    <property type="gene ID" value="C5167_006855"/>
</dbReference>
<dbReference type="InterPro" id="IPR000008">
    <property type="entry name" value="C2_dom"/>
</dbReference>
<dbReference type="OMA" id="EWNHEIR"/>
<gene>
    <name evidence="3" type="ORF">C5167_006855</name>
</gene>
<keyword evidence="4" id="KW-1185">Reference proteome</keyword>
<accession>A0A4Y7JIQ9</accession>
<dbReference type="AlphaFoldDB" id="A0A4Y7JIQ9"/>
<dbReference type="PROSITE" id="PS50004">
    <property type="entry name" value="C2"/>
    <property type="match status" value="1"/>
</dbReference>
<protein>
    <recommendedName>
        <fullName evidence="2">C2 domain-containing protein</fullName>
    </recommendedName>
</protein>
<dbReference type="InterPro" id="IPR044750">
    <property type="entry name" value="C2_SRC2/BAP"/>
</dbReference>
<dbReference type="InterPro" id="IPR035892">
    <property type="entry name" value="C2_domain_sf"/>
</dbReference>
<feature type="region of interest" description="Disordered" evidence="1">
    <location>
        <begin position="38"/>
        <end position="61"/>
    </location>
</feature>
<reference evidence="3 4" key="1">
    <citation type="journal article" date="2018" name="Science">
        <title>The opium poppy genome and morphinan production.</title>
        <authorList>
            <person name="Guo L."/>
            <person name="Winzer T."/>
            <person name="Yang X."/>
            <person name="Li Y."/>
            <person name="Ning Z."/>
            <person name="He Z."/>
            <person name="Teodor R."/>
            <person name="Lu Y."/>
            <person name="Bowser T.A."/>
            <person name="Graham I.A."/>
            <person name="Ye K."/>
        </authorList>
    </citation>
    <scope>NUCLEOTIDE SEQUENCE [LARGE SCALE GENOMIC DNA]</scope>
    <source>
        <strain evidence="4">cv. HN1</strain>
        <tissue evidence="3">Leaves</tissue>
    </source>
</reference>
<dbReference type="Pfam" id="PF00168">
    <property type="entry name" value="C2"/>
    <property type="match status" value="1"/>
</dbReference>
<evidence type="ECO:0000313" key="4">
    <source>
        <dbReference type="Proteomes" id="UP000316621"/>
    </source>
</evidence>
<organism evidence="3 4">
    <name type="scientific">Papaver somniferum</name>
    <name type="common">Opium poppy</name>
    <dbReference type="NCBI Taxonomy" id="3469"/>
    <lineage>
        <taxon>Eukaryota</taxon>
        <taxon>Viridiplantae</taxon>
        <taxon>Streptophyta</taxon>
        <taxon>Embryophyta</taxon>
        <taxon>Tracheophyta</taxon>
        <taxon>Spermatophyta</taxon>
        <taxon>Magnoliopsida</taxon>
        <taxon>Ranunculales</taxon>
        <taxon>Papaveraceae</taxon>
        <taxon>Papaveroideae</taxon>
        <taxon>Papaver</taxon>
    </lineage>
</organism>
<dbReference type="OrthoDB" id="1068731at2759"/>
<evidence type="ECO:0000256" key="1">
    <source>
        <dbReference type="SAM" id="MobiDB-lite"/>
    </source>
</evidence>
<dbReference type="GO" id="GO:0006952">
    <property type="term" value="P:defense response"/>
    <property type="evidence" value="ECO:0007669"/>
    <property type="project" value="InterPro"/>
</dbReference>
<proteinExistence type="predicted"/>
<dbReference type="SUPFAM" id="SSF49562">
    <property type="entry name" value="C2 domain (Calcium/lipid-binding domain, CaLB)"/>
    <property type="match status" value="1"/>
</dbReference>
<dbReference type="EMBL" id="CM010718">
    <property type="protein sequence ID" value="RZC59555.1"/>
    <property type="molecule type" value="Genomic_DNA"/>
</dbReference>
<feature type="region of interest" description="Disordered" evidence="1">
    <location>
        <begin position="203"/>
        <end position="228"/>
    </location>
</feature>
<feature type="domain" description="C2" evidence="2">
    <location>
        <begin position="1"/>
        <end position="124"/>
    </location>
</feature>
<dbReference type="PANTHER" id="PTHR32246:SF169">
    <property type="entry name" value="PROTEIN SRC2-LIKE"/>
    <property type="match status" value="1"/>
</dbReference>
<dbReference type="CDD" id="cd04051">
    <property type="entry name" value="C2_SRC2_like"/>
    <property type="match status" value="1"/>
</dbReference>
<feature type="compositionally biased region" description="Basic and acidic residues" evidence="1">
    <location>
        <begin position="50"/>
        <end position="61"/>
    </location>
</feature>